<sequence length="53" mass="6490">MQTRDSMIDMLIKVLNYIFCILYAVFSKTYIILLLKKKIIFFSREKKKKKKKK</sequence>
<proteinExistence type="predicted"/>
<dbReference type="AlphaFoldDB" id="L8E9B2"/>
<keyword evidence="1" id="KW-1133">Transmembrane helix</keyword>
<keyword evidence="1" id="KW-0812">Transmembrane</keyword>
<accession>L8E9B2</accession>
<gene>
    <name evidence="2" type="primary">FBXL12</name>
</gene>
<feature type="transmembrane region" description="Helical" evidence="1">
    <location>
        <begin position="14"/>
        <end position="35"/>
    </location>
</feature>
<dbReference type="EMBL" id="HF583446">
    <property type="protein sequence ID" value="CCQ42943.1"/>
    <property type="molecule type" value="Genomic_DNA"/>
</dbReference>
<protein>
    <submittedName>
        <fullName evidence="2">Alternative protein FBXL12</fullName>
    </submittedName>
</protein>
<dbReference type="OrthoDB" id="3219396at2759"/>
<evidence type="ECO:0000256" key="1">
    <source>
        <dbReference type="SAM" id="Phobius"/>
    </source>
</evidence>
<name>L8E9B2_HUMAN</name>
<keyword evidence="1" id="KW-0472">Membrane</keyword>
<dbReference type="ChiTaRS" id="FBXL12">
    <property type="organism name" value="human"/>
</dbReference>
<organism evidence="2">
    <name type="scientific">Homo sapiens</name>
    <name type="common">Human</name>
    <dbReference type="NCBI Taxonomy" id="9606"/>
    <lineage>
        <taxon>Eukaryota</taxon>
        <taxon>Metazoa</taxon>
        <taxon>Chordata</taxon>
        <taxon>Craniata</taxon>
        <taxon>Vertebrata</taxon>
        <taxon>Euteleostomi</taxon>
        <taxon>Mammalia</taxon>
        <taxon>Eutheria</taxon>
        <taxon>Euarchontoglires</taxon>
        <taxon>Primates</taxon>
        <taxon>Haplorrhini</taxon>
        <taxon>Catarrhini</taxon>
        <taxon>Hominidae</taxon>
        <taxon>Homo</taxon>
    </lineage>
</organism>
<evidence type="ECO:0000313" key="2">
    <source>
        <dbReference type="EMBL" id="CCQ42943.1"/>
    </source>
</evidence>
<reference evidence="2" key="1">
    <citation type="journal article" date="2013" name="PLoS ONE">
        <title>Direct detection of alternative open reading frames translation products in human significantly expands the proteome.</title>
        <authorList>
            <person name="Vanderperre B."/>
            <person name="Lucier J.-F."/>
            <person name="Motard J."/>
            <person name="Tremblay G."/>
            <person name="Vanderperre S."/>
            <person name="Wisztorski M."/>
            <person name="Salzet M."/>
            <person name="Boisvert F.-M."/>
            <person name="Roucou X."/>
        </authorList>
    </citation>
    <scope>NUCLEOTIDE SEQUENCE</scope>
</reference>